<dbReference type="EMBL" id="CP163435">
    <property type="protein sequence ID" value="XDQ29320.1"/>
    <property type="molecule type" value="Genomic_DNA"/>
</dbReference>
<evidence type="ECO:0000313" key="1">
    <source>
        <dbReference type="EMBL" id="XDQ29320.1"/>
    </source>
</evidence>
<reference evidence="1" key="1">
    <citation type="submission" date="2024-07" db="EMBL/GenBank/DDBJ databases">
        <authorList>
            <person name="Yu S.T."/>
        </authorList>
    </citation>
    <scope>NUCLEOTIDE SEQUENCE</scope>
    <source>
        <strain evidence="1">R21</strain>
    </source>
</reference>
<accession>A0AB39PEZ9</accession>
<dbReference type="AlphaFoldDB" id="A0AB39PEZ9"/>
<organism evidence="1">
    <name type="scientific">Streptomyces sp. R21</name>
    <dbReference type="NCBI Taxonomy" id="3238627"/>
    <lineage>
        <taxon>Bacteria</taxon>
        <taxon>Bacillati</taxon>
        <taxon>Actinomycetota</taxon>
        <taxon>Actinomycetes</taxon>
        <taxon>Kitasatosporales</taxon>
        <taxon>Streptomycetaceae</taxon>
        <taxon>Streptomyces</taxon>
    </lineage>
</organism>
<protein>
    <submittedName>
        <fullName evidence="1">Uncharacterized protein</fullName>
    </submittedName>
</protein>
<dbReference type="RefSeq" id="WP_369238209.1">
    <property type="nucleotide sequence ID" value="NZ_CP163435.1"/>
</dbReference>
<sequence length="338" mass="36680">MITSTPVGDWTWEVTAHDDEILPTRAAQTAVAVWNELAKRNLAVPEGKGRVLARSGEKLRDVRLDASGLHLGADPLAAGSDLAPAVAQAEALDGDFVLTIQIDCPGWWLEPGFEYRAEHLFGIHLEVWDGKLLVVTLETYSDAWLTMDTRDREQPEVYAANAPRLADALEGISALLGSTPAPGDENRYAAPTATGFKDLRSEGPAYVDSWGTFEGLDRASLLSARIPSSEDEYESITEHPVRYFAIQREGRTLGFVWASVGDAAAGYVPRTAAGDEAFDAGAGWLLRLRKAHGRGLSPLNALAWLAQQSPQPEIGSIVEDRPTEAPSLDFLEELSGRY</sequence>
<name>A0AB39PEZ9_9ACTN</name>
<gene>
    <name evidence="1" type="ORF">AB5J56_33535</name>
</gene>
<proteinExistence type="predicted"/>